<organism evidence="1 2">
    <name type="scientific">Fusarium langsethiae</name>
    <dbReference type="NCBI Taxonomy" id="179993"/>
    <lineage>
        <taxon>Eukaryota</taxon>
        <taxon>Fungi</taxon>
        <taxon>Dikarya</taxon>
        <taxon>Ascomycota</taxon>
        <taxon>Pezizomycotina</taxon>
        <taxon>Sordariomycetes</taxon>
        <taxon>Hypocreomycetidae</taxon>
        <taxon>Hypocreales</taxon>
        <taxon>Nectriaceae</taxon>
        <taxon>Fusarium</taxon>
    </lineage>
</organism>
<sequence>MGPCTEPNFSTLGPISCTLYPLSRSQGSINGDASQFGVWGQRSSNQTLLHANGLDLGVYVYITMPQE</sequence>
<evidence type="ECO:0000313" key="2">
    <source>
        <dbReference type="Proteomes" id="UP000037904"/>
    </source>
</evidence>
<keyword evidence="2" id="KW-1185">Reference proteome</keyword>
<comment type="caution">
    <text evidence="1">The sequence shown here is derived from an EMBL/GenBank/DDBJ whole genome shotgun (WGS) entry which is preliminary data.</text>
</comment>
<dbReference type="Proteomes" id="UP000037904">
    <property type="component" value="Unassembled WGS sequence"/>
</dbReference>
<dbReference type="EMBL" id="JXCE01000160">
    <property type="protein sequence ID" value="KPA39947.1"/>
    <property type="molecule type" value="Genomic_DNA"/>
</dbReference>
<proteinExistence type="predicted"/>
<accession>A0A0N1J2J8</accession>
<dbReference type="AlphaFoldDB" id="A0A0N1J2J8"/>
<gene>
    <name evidence="1" type="ORF">FLAG1_07169</name>
</gene>
<protein>
    <submittedName>
        <fullName evidence="1">Uncharacterized protein</fullName>
    </submittedName>
</protein>
<name>A0A0N1J2J8_FUSLA</name>
<reference evidence="1 2" key="1">
    <citation type="submission" date="2015-04" db="EMBL/GenBank/DDBJ databases">
        <title>The draft genome sequence of Fusarium langsethiae, a T-2/HT-2 mycotoxin producer.</title>
        <authorList>
            <person name="Lysoe E."/>
            <person name="Divon H.H."/>
            <person name="Terzi V."/>
            <person name="Orru L."/>
            <person name="Lamontanara A."/>
            <person name="Kolseth A.-K."/>
            <person name="Frandsen R.J."/>
            <person name="Nielsen K."/>
            <person name="Thrane U."/>
        </authorList>
    </citation>
    <scope>NUCLEOTIDE SEQUENCE [LARGE SCALE GENOMIC DNA]</scope>
    <source>
        <strain evidence="1 2">Fl201059</strain>
    </source>
</reference>
<evidence type="ECO:0000313" key="1">
    <source>
        <dbReference type="EMBL" id="KPA39947.1"/>
    </source>
</evidence>